<dbReference type="EMBL" id="CU207366">
    <property type="protein sequence ID" value="CAL65589.1"/>
    <property type="molecule type" value="Genomic_DNA"/>
</dbReference>
<dbReference type="EMBL" id="CU207366">
    <property type="protein sequence ID" value="CAL66865.1"/>
    <property type="molecule type" value="Genomic_DNA"/>
</dbReference>
<name>A0LYZ4_CHRFK</name>
<sequence length="53" mass="6214">MFTDSNENGVYDRKGLQKLTKKKIVFYLVGEQKSFYICTRFGNEVMFIQRKGG</sequence>
<organism evidence="1 3">
    <name type="scientific">Christiangramia forsetii (strain DSM 17595 / CGMCC 1.15422 / KT0803)</name>
    <name type="common">Gramella forsetii</name>
    <dbReference type="NCBI Taxonomy" id="411154"/>
    <lineage>
        <taxon>Bacteria</taxon>
        <taxon>Pseudomonadati</taxon>
        <taxon>Bacteroidota</taxon>
        <taxon>Flavobacteriia</taxon>
        <taxon>Flavobacteriales</taxon>
        <taxon>Flavobacteriaceae</taxon>
        <taxon>Christiangramia</taxon>
    </lineage>
</organism>
<evidence type="ECO:0000313" key="3">
    <source>
        <dbReference type="Proteomes" id="UP000000755"/>
    </source>
</evidence>
<evidence type="ECO:0000313" key="1">
    <source>
        <dbReference type="EMBL" id="CAL65589.1"/>
    </source>
</evidence>
<reference evidence="1 3" key="1">
    <citation type="journal article" date="2006" name="Environ. Microbiol.">
        <title>Whole genome analysis of the marine Bacteroidetes'Gramella forsetii' reveals adaptations to degradation of polymeric organic matter.</title>
        <authorList>
            <person name="Bauer M."/>
            <person name="Kube M."/>
            <person name="Teeling H."/>
            <person name="Richter M."/>
            <person name="Lombardot T."/>
            <person name="Allers E."/>
            <person name="Wuerdemann C.A."/>
            <person name="Quast C."/>
            <person name="Kuhl H."/>
            <person name="Knaust F."/>
            <person name="Woebken D."/>
            <person name="Bischof K."/>
            <person name="Mussmann M."/>
            <person name="Choudhuri J.V."/>
            <person name="Meyer F."/>
            <person name="Reinhardt R."/>
            <person name="Amann R.I."/>
            <person name="Gloeckner F.O."/>
        </authorList>
    </citation>
    <scope>NUCLEOTIDE SEQUENCE [LARGE SCALE GENOMIC DNA]</scope>
    <source>
        <strain evidence="1 3">KT0803</strain>
    </source>
</reference>
<dbReference type="Proteomes" id="UP000000755">
    <property type="component" value="Chromosome"/>
</dbReference>
<accession>A0LYZ4</accession>
<dbReference type="HOGENOM" id="CLU_3062053_0_0_10"/>
<evidence type="ECO:0000313" key="2">
    <source>
        <dbReference type="EMBL" id="CAL66865.1"/>
    </source>
</evidence>
<gene>
    <name evidence="1" type="ordered locus">GFO_0606</name>
    <name evidence="2" type="ordered locus">GFO_1900</name>
</gene>
<protein>
    <submittedName>
        <fullName evidence="1">Uncharacterized protein</fullName>
    </submittedName>
</protein>
<dbReference type="AlphaFoldDB" id="A0LYZ4"/>
<proteinExistence type="predicted"/>
<dbReference type="KEGG" id="gfo:GFO_1900"/>
<dbReference type="KEGG" id="gfo:GFO_0606"/>